<proteinExistence type="predicted"/>
<dbReference type="GO" id="GO:0003899">
    <property type="term" value="F:DNA-directed RNA polymerase activity"/>
    <property type="evidence" value="ECO:0007669"/>
    <property type="project" value="InterPro"/>
</dbReference>
<dbReference type="GO" id="GO:0000428">
    <property type="term" value="C:DNA-directed RNA polymerase complex"/>
    <property type="evidence" value="ECO:0007669"/>
    <property type="project" value="UniProtKB-KW"/>
</dbReference>
<organism evidence="3 4">
    <name type="scientific">Lutimaribacter pacificus</name>
    <dbReference type="NCBI Taxonomy" id="391948"/>
    <lineage>
        <taxon>Bacteria</taxon>
        <taxon>Pseudomonadati</taxon>
        <taxon>Pseudomonadota</taxon>
        <taxon>Alphaproteobacteria</taxon>
        <taxon>Rhodobacterales</taxon>
        <taxon>Roseobacteraceae</taxon>
        <taxon>Lutimaribacter</taxon>
    </lineage>
</organism>
<evidence type="ECO:0000313" key="4">
    <source>
        <dbReference type="Proteomes" id="UP000324252"/>
    </source>
</evidence>
<dbReference type="GO" id="GO:0003677">
    <property type="term" value="F:DNA binding"/>
    <property type="evidence" value="ECO:0007669"/>
    <property type="project" value="InterPro"/>
</dbReference>
<keyword evidence="1" id="KW-0240">DNA-directed RNA polymerase</keyword>
<evidence type="ECO:0000256" key="2">
    <source>
        <dbReference type="ARBA" id="ARBA00023163"/>
    </source>
</evidence>
<dbReference type="AlphaFoldDB" id="A0A1H0NLD8"/>
<accession>A0A1H0NLD8</accession>
<dbReference type="GO" id="GO:0006351">
    <property type="term" value="P:DNA-templated transcription"/>
    <property type="evidence" value="ECO:0007669"/>
    <property type="project" value="InterPro"/>
</dbReference>
<protein>
    <recommendedName>
        <fullName evidence="5">DNA-directed RNA polymerase subunit omega</fullName>
    </recommendedName>
</protein>
<dbReference type="SUPFAM" id="SSF63562">
    <property type="entry name" value="RPB6/omega subunit-like"/>
    <property type="match status" value="1"/>
</dbReference>
<keyword evidence="4" id="KW-1185">Reference proteome</keyword>
<evidence type="ECO:0000256" key="1">
    <source>
        <dbReference type="ARBA" id="ARBA00022478"/>
    </source>
</evidence>
<gene>
    <name evidence="3" type="ORF">SAMN05444142_1128</name>
</gene>
<name>A0A1H0NLD8_9RHOB</name>
<keyword evidence="2" id="KW-0804">Transcription</keyword>
<evidence type="ECO:0000313" key="3">
    <source>
        <dbReference type="EMBL" id="SHK88209.1"/>
    </source>
</evidence>
<sequence>MRHPVDIADAVARDADRFGLILAAAQHAREMGNNVVKWQAPPSGARCAVALNEVALDAHLRREAWQRLIERQRRTGEVDAPSETELLDEASLIQLLSDASDRDDLAA</sequence>
<evidence type="ECO:0008006" key="5">
    <source>
        <dbReference type="Google" id="ProtNLM"/>
    </source>
</evidence>
<dbReference type="InterPro" id="IPR036161">
    <property type="entry name" value="RPB6/omega-like_sf"/>
</dbReference>
<dbReference type="EMBL" id="FQZZ01000012">
    <property type="protein sequence ID" value="SHK88209.1"/>
    <property type="molecule type" value="Genomic_DNA"/>
</dbReference>
<reference evidence="3 4" key="1">
    <citation type="submission" date="2016-11" db="EMBL/GenBank/DDBJ databases">
        <authorList>
            <person name="Varghese N."/>
            <person name="Submissions S."/>
        </authorList>
    </citation>
    <scope>NUCLEOTIDE SEQUENCE [LARGE SCALE GENOMIC DNA]</scope>
    <source>
        <strain evidence="3 4">DSM 29620</strain>
    </source>
</reference>
<dbReference type="Proteomes" id="UP000324252">
    <property type="component" value="Unassembled WGS sequence"/>
</dbReference>
<dbReference type="RefSeq" id="WP_149789685.1">
    <property type="nucleotide sequence ID" value="NZ_FNIO01000013.1"/>
</dbReference>